<organism evidence="1 2">
    <name type="scientific">Gordonia neofelifaecis NRRL B-59395</name>
    <dbReference type="NCBI Taxonomy" id="644548"/>
    <lineage>
        <taxon>Bacteria</taxon>
        <taxon>Bacillati</taxon>
        <taxon>Actinomycetota</taxon>
        <taxon>Actinomycetes</taxon>
        <taxon>Mycobacteriales</taxon>
        <taxon>Gordoniaceae</taxon>
        <taxon>Gordonia</taxon>
    </lineage>
</organism>
<accession>F1YNR9</accession>
<name>F1YNR9_9ACTN</name>
<dbReference type="AlphaFoldDB" id="F1YNR9"/>
<comment type="caution">
    <text evidence="1">The sequence shown here is derived from an EMBL/GenBank/DDBJ whole genome shotgun (WGS) entry which is preliminary data.</text>
</comment>
<evidence type="ECO:0000313" key="1">
    <source>
        <dbReference type="EMBL" id="EGD53676.1"/>
    </source>
</evidence>
<dbReference type="EMBL" id="AEUD01000019">
    <property type="protein sequence ID" value="EGD53676.1"/>
    <property type="molecule type" value="Genomic_DNA"/>
</dbReference>
<reference evidence="1 2" key="1">
    <citation type="journal article" date="2011" name="J. Bacteriol.">
        <title>Draft Genome Sequence of Gordonia neofelifaecis NRRL B-59395, a Cholesterol-Degrading Actinomycete.</title>
        <authorList>
            <person name="Ge F."/>
            <person name="Li W."/>
            <person name="Chen G."/>
            <person name="Liu Y."/>
            <person name="Zhang G."/>
            <person name="Yong B."/>
            <person name="Wang Q."/>
            <person name="Wang N."/>
            <person name="Huang Z."/>
            <person name="Li W."/>
            <person name="Wang J."/>
            <person name="Wu C."/>
            <person name="Xie Q."/>
            <person name="Liu G."/>
        </authorList>
    </citation>
    <scope>NUCLEOTIDE SEQUENCE [LARGE SCALE GENOMIC DNA]</scope>
    <source>
        <strain evidence="1 2">NRRL B-59395</strain>
    </source>
</reference>
<dbReference type="Proteomes" id="UP000035065">
    <property type="component" value="Unassembled WGS sequence"/>
</dbReference>
<protein>
    <submittedName>
        <fullName evidence="1">Uncharacterized protein</fullName>
    </submittedName>
</protein>
<proteinExistence type="predicted"/>
<sequence length="106" mass="11691">MTFVFAGQRYPISAETGDRIVEFVTTAVEDGVGCYPHVVPTTDGRQVIANLGPSMPYAIEVGIAADQDSGARSPEEDRVRSLADDLETVSDREIRLALELFREREF</sequence>
<gene>
    <name evidence="1" type="ORF">SCNU_17827</name>
</gene>
<evidence type="ECO:0000313" key="2">
    <source>
        <dbReference type="Proteomes" id="UP000035065"/>
    </source>
</evidence>
<keyword evidence="2" id="KW-1185">Reference proteome</keyword>